<gene>
    <name evidence="1" type="ORF">HN018_01785</name>
</gene>
<accession>A0A6M8HUX5</accession>
<reference evidence="1 2" key="1">
    <citation type="journal article" date="2014" name="World J. Microbiol. Biotechnol.">
        <title>Biodiversity and physiological characteristics of Antarctic and Arctic lichens-associated bacteria.</title>
        <authorList>
            <person name="Lee Y.M."/>
            <person name="Kim E.H."/>
            <person name="Lee H.K."/>
            <person name="Hong S.G."/>
        </authorList>
    </citation>
    <scope>NUCLEOTIDE SEQUENCE [LARGE SCALE GENOMIC DNA]</scope>
    <source>
        <strain evidence="1 2">PAMC 26569</strain>
    </source>
</reference>
<dbReference type="AlphaFoldDB" id="A0A6M8HUX5"/>
<dbReference type="Proteomes" id="UP000500767">
    <property type="component" value="Chromosome"/>
</dbReference>
<dbReference type="EMBL" id="CP053708">
    <property type="protein sequence ID" value="QKE92369.1"/>
    <property type="molecule type" value="Genomic_DNA"/>
</dbReference>
<name>A0A6M8HUX5_9PROT</name>
<organism evidence="1 2">
    <name type="scientific">Lichenicola cladoniae</name>
    <dbReference type="NCBI Taxonomy" id="1484109"/>
    <lineage>
        <taxon>Bacteria</taxon>
        <taxon>Pseudomonadati</taxon>
        <taxon>Pseudomonadota</taxon>
        <taxon>Alphaproteobacteria</taxon>
        <taxon>Acetobacterales</taxon>
        <taxon>Acetobacteraceae</taxon>
        <taxon>Lichenicola</taxon>
    </lineage>
</organism>
<evidence type="ECO:0000313" key="1">
    <source>
        <dbReference type="EMBL" id="QKE92369.1"/>
    </source>
</evidence>
<sequence>MESTPRIITGTFAFIGAGLQQPTALAGAPTYTVPADRRAQLIYLRAGNSADALVTLVLLRDGKPMRLFPLGARSGQHVPLSVVEDLFPETVIEVQVAAPEGIAGYVVLDMGLMEV</sequence>
<proteinExistence type="predicted"/>
<dbReference type="KEGG" id="lck:HN018_01785"/>
<keyword evidence="2" id="KW-1185">Reference proteome</keyword>
<evidence type="ECO:0000313" key="2">
    <source>
        <dbReference type="Proteomes" id="UP000500767"/>
    </source>
</evidence>
<protein>
    <submittedName>
        <fullName evidence="1">Molybdopterin oxidoreductase</fullName>
    </submittedName>
</protein>